<proteinExistence type="predicted"/>
<evidence type="ECO:0000313" key="3">
    <source>
        <dbReference type="Proteomes" id="UP000182063"/>
    </source>
</evidence>
<accession>A0A1L3ZTZ9</accession>
<feature type="signal peptide" evidence="1">
    <location>
        <begin position="1"/>
        <end position="21"/>
    </location>
</feature>
<dbReference type="AlphaFoldDB" id="A0A1L3ZTZ9"/>
<protein>
    <recommendedName>
        <fullName evidence="4">Circumsporozoite protein</fullName>
    </recommendedName>
</protein>
<reference evidence="3" key="1">
    <citation type="submission" date="2016-11" db="EMBL/GenBank/DDBJ databases">
        <title>Complete Genome Sequence of alachlor-degrading Sphingomonas sp. strain JJ-A5.</title>
        <authorList>
            <person name="Lee H."/>
            <person name="Ka J.-O."/>
        </authorList>
    </citation>
    <scope>NUCLEOTIDE SEQUENCE [LARGE SCALE GENOMIC DNA]</scope>
    <source>
        <strain evidence="3">JJ-A5</strain>
    </source>
</reference>
<dbReference type="STRING" id="1921510.BSL82_07160"/>
<dbReference type="PROSITE" id="PS51257">
    <property type="entry name" value="PROKAR_LIPOPROTEIN"/>
    <property type="match status" value="1"/>
</dbReference>
<dbReference type="Proteomes" id="UP000182063">
    <property type="component" value="Chromosome"/>
</dbReference>
<name>A0A1L3ZTZ9_9SPHN</name>
<evidence type="ECO:0008006" key="4">
    <source>
        <dbReference type="Google" id="ProtNLM"/>
    </source>
</evidence>
<evidence type="ECO:0000313" key="2">
    <source>
        <dbReference type="EMBL" id="API59114.1"/>
    </source>
</evidence>
<dbReference type="EMBL" id="CP018221">
    <property type="protein sequence ID" value="API59114.1"/>
    <property type="molecule type" value="Genomic_DNA"/>
</dbReference>
<keyword evidence="3" id="KW-1185">Reference proteome</keyword>
<feature type="chain" id="PRO_5012995863" description="Circumsporozoite protein" evidence="1">
    <location>
        <begin position="22"/>
        <end position="82"/>
    </location>
</feature>
<gene>
    <name evidence="2" type="ORF">BSL82_07160</name>
</gene>
<dbReference type="KEGG" id="sphj:BSL82_07160"/>
<sequence length="82" mass="8119">MSIARKIFVATGMSILAFATASCGGADEGAEAGNTTTTEMLSTETTLDGTTNDATSLDAAIGTDDEVAVPANEGAEDNASAE</sequence>
<organism evidence="2 3">
    <name type="scientific">Tardibacter chloracetimidivorans</name>
    <dbReference type="NCBI Taxonomy" id="1921510"/>
    <lineage>
        <taxon>Bacteria</taxon>
        <taxon>Pseudomonadati</taxon>
        <taxon>Pseudomonadota</taxon>
        <taxon>Alphaproteobacteria</taxon>
        <taxon>Sphingomonadales</taxon>
        <taxon>Sphingomonadaceae</taxon>
        <taxon>Tardibacter</taxon>
    </lineage>
</organism>
<dbReference type="RefSeq" id="WP_072596666.1">
    <property type="nucleotide sequence ID" value="NZ_CP018221.1"/>
</dbReference>
<keyword evidence="1" id="KW-0732">Signal</keyword>
<evidence type="ECO:0000256" key="1">
    <source>
        <dbReference type="SAM" id="SignalP"/>
    </source>
</evidence>